<keyword evidence="3" id="KW-1185">Reference proteome</keyword>
<gene>
    <name evidence="2" type="ORF">FB468_2978</name>
</gene>
<keyword evidence="1" id="KW-1133">Transmembrane helix</keyword>
<dbReference type="AlphaFoldDB" id="A0A542YA18"/>
<comment type="caution">
    <text evidence="2">The sequence shown here is derived from an EMBL/GenBank/DDBJ whole genome shotgun (WGS) entry which is preliminary data.</text>
</comment>
<feature type="transmembrane region" description="Helical" evidence="1">
    <location>
        <begin position="88"/>
        <end position="108"/>
    </location>
</feature>
<proteinExistence type="predicted"/>
<dbReference type="RefSeq" id="WP_246055916.1">
    <property type="nucleotide sequence ID" value="NZ_BAAAUY010000018.1"/>
</dbReference>
<feature type="transmembrane region" description="Helical" evidence="1">
    <location>
        <begin position="120"/>
        <end position="145"/>
    </location>
</feature>
<evidence type="ECO:0000256" key="1">
    <source>
        <dbReference type="SAM" id="Phobius"/>
    </source>
</evidence>
<name>A0A542YA18_9MICO</name>
<feature type="transmembrane region" description="Helical" evidence="1">
    <location>
        <begin position="59"/>
        <end position="82"/>
    </location>
</feature>
<protein>
    <submittedName>
        <fullName evidence="2">Uncharacterized protein</fullName>
    </submittedName>
</protein>
<reference evidence="2 3" key="1">
    <citation type="submission" date="2019-06" db="EMBL/GenBank/DDBJ databases">
        <title>Sequencing the genomes of 1000 actinobacteria strains.</title>
        <authorList>
            <person name="Klenk H.-P."/>
        </authorList>
    </citation>
    <scope>NUCLEOTIDE SEQUENCE [LARGE SCALE GENOMIC DNA]</scope>
    <source>
        <strain evidence="2 3">DSM 8803</strain>
    </source>
</reference>
<evidence type="ECO:0000313" key="3">
    <source>
        <dbReference type="Proteomes" id="UP000319094"/>
    </source>
</evidence>
<keyword evidence="1" id="KW-0812">Transmembrane</keyword>
<dbReference type="InterPro" id="IPR036259">
    <property type="entry name" value="MFS_trans_sf"/>
</dbReference>
<evidence type="ECO:0000313" key="2">
    <source>
        <dbReference type="EMBL" id="TQL44907.1"/>
    </source>
</evidence>
<organism evidence="2 3">
    <name type="scientific">Leucobacter komagatae</name>
    <dbReference type="NCBI Taxonomy" id="55969"/>
    <lineage>
        <taxon>Bacteria</taxon>
        <taxon>Bacillati</taxon>
        <taxon>Actinomycetota</taxon>
        <taxon>Actinomycetes</taxon>
        <taxon>Micrococcales</taxon>
        <taxon>Microbacteriaceae</taxon>
        <taxon>Leucobacter</taxon>
    </lineage>
</organism>
<dbReference type="Proteomes" id="UP000319094">
    <property type="component" value="Unassembled WGS sequence"/>
</dbReference>
<sequence length="148" mass="16091">MAIANTETAPAGVETATPEAVAPEVKRSAADRFMRRLLRVEGAKKTPFINRDAHRNFRVALIISGVRCLITYLLIPILVPILGVAGVLAAPIGIALCVVAAVNGVVSVRRFWISDHRGKWMYTWFIVIVFVILTVAMVSDIARIVSPA</sequence>
<keyword evidence="1" id="KW-0472">Membrane</keyword>
<accession>A0A542YA18</accession>
<dbReference type="SUPFAM" id="SSF103473">
    <property type="entry name" value="MFS general substrate transporter"/>
    <property type="match status" value="1"/>
</dbReference>
<dbReference type="EMBL" id="VFON01000001">
    <property type="protein sequence ID" value="TQL44907.1"/>
    <property type="molecule type" value="Genomic_DNA"/>
</dbReference>